<dbReference type="NCBIfam" id="TIGR00078">
    <property type="entry name" value="nadC"/>
    <property type="match status" value="1"/>
</dbReference>
<comment type="subunit">
    <text evidence="4 9">Hexamer formed by 3 homodimers.</text>
</comment>
<dbReference type="UniPathway" id="UPA00253">
    <property type="reaction ID" value="UER00331"/>
</dbReference>
<dbReference type="InterPro" id="IPR004393">
    <property type="entry name" value="NadC"/>
</dbReference>
<dbReference type="AlphaFoldDB" id="A0A1D3L3G9"/>
<dbReference type="PIRSF" id="PIRSF006250">
    <property type="entry name" value="NadC_ModD"/>
    <property type="match status" value="1"/>
</dbReference>
<organism evidence="12 13">
    <name type="scientific">Methanobacterium congolense</name>
    <dbReference type="NCBI Taxonomy" id="118062"/>
    <lineage>
        <taxon>Archaea</taxon>
        <taxon>Methanobacteriati</taxon>
        <taxon>Methanobacteriota</taxon>
        <taxon>Methanomada group</taxon>
        <taxon>Methanobacteria</taxon>
        <taxon>Methanobacteriales</taxon>
        <taxon>Methanobacteriaceae</taxon>
        <taxon>Methanobacterium</taxon>
    </lineage>
</organism>
<dbReference type="RefSeq" id="WP_071907216.1">
    <property type="nucleotide sequence ID" value="NZ_LT607756.1"/>
</dbReference>
<dbReference type="Gene3D" id="3.20.20.70">
    <property type="entry name" value="Aldolase class I"/>
    <property type="match status" value="1"/>
</dbReference>
<feature type="domain" description="Quinolinate phosphoribosyl transferase N-terminal" evidence="11">
    <location>
        <begin position="17"/>
        <end position="100"/>
    </location>
</feature>
<dbReference type="OrthoDB" id="115072at2157"/>
<dbReference type="EC" id="2.4.2.19" evidence="9"/>
<evidence type="ECO:0000313" key="13">
    <source>
        <dbReference type="Proteomes" id="UP000094707"/>
    </source>
</evidence>
<dbReference type="InterPro" id="IPR022412">
    <property type="entry name" value="Quinolinate_PRibosylTrfase_N"/>
</dbReference>
<sequence>MKPDITRILYDDVGFEDITTKALIPPDLEIEAEIICKEDGVIAGVELADNIFKEFLIKTSIKRYDGDHVSAGDVVMTLQGDARSIITVERTALNLLMRMSGIASLTSKLVKDVKGVNKNVILAGTRKTTPGLQFFEKDAVRAGGGDTHRYRLDDAVLIKDNHIAVVGSVKGAVERAKNYVSFTKKIEIEVESSADALEAAASGADIVMFDNMSPEEVQNVLEELENAGLREKVLIEVSGGINPGNILEYAEKGVDVISTGYITHSAKALDLSLEVL</sequence>
<dbReference type="GO" id="GO:0034213">
    <property type="term" value="P:quinolinate catabolic process"/>
    <property type="evidence" value="ECO:0007669"/>
    <property type="project" value="TreeGrafter"/>
</dbReference>
<comment type="function">
    <text evidence="1 9">Involved in the catabolism of quinolinic acid (QA).</text>
</comment>
<dbReference type="KEGG" id="mcub:MCBB_1572"/>
<evidence type="ECO:0000256" key="1">
    <source>
        <dbReference type="ARBA" id="ARBA00003237"/>
    </source>
</evidence>
<dbReference type="InterPro" id="IPR036068">
    <property type="entry name" value="Nicotinate_pribotase-like_C"/>
</dbReference>
<proteinExistence type="inferred from homology"/>
<evidence type="ECO:0000256" key="2">
    <source>
        <dbReference type="ARBA" id="ARBA00004893"/>
    </source>
</evidence>
<dbReference type="GO" id="GO:0009435">
    <property type="term" value="P:NAD+ biosynthetic process"/>
    <property type="evidence" value="ECO:0007669"/>
    <property type="project" value="UniProtKB-UniPathway"/>
</dbReference>
<evidence type="ECO:0000256" key="8">
    <source>
        <dbReference type="ARBA" id="ARBA00047445"/>
    </source>
</evidence>
<evidence type="ECO:0000313" key="12">
    <source>
        <dbReference type="EMBL" id="SCG86127.1"/>
    </source>
</evidence>
<evidence type="ECO:0000256" key="7">
    <source>
        <dbReference type="ARBA" id="ARBA00022679"/>
    </source>
</evidence>
<dbReference type="Gene3D" id="3.90.1170.20">
    <property type="entry name" value="Quinolinate phosphoribosyl transferase, N-terminal domain"/>
    <property type="match status" value="1"/>
</dbReference>
<dbReference type="Pfam" id="PF02749">
    <property type="entry name" value="QRPTase_N"/>
    <property type="match status" value="1"/>
</dbReference>
<gene>
    <name evidence="12" type="primary">nadC</name>
    <name evidence="12" type="ORF">MCBB_1572</name>
</gene>
<dbReference type="CDD" id="cd01572">
    <property type="entry name" value="QPRTase"/>
    <property type="match status" value="1"/>
</dbReference>
<comment type="pathway">
    <text evidence="2 9">Cofactor biosynthesis; NAD(+) biosynthesis; nicotinate D-ribonucleotide from quinolinate: step 1/1.</text>
</comment>
<accession>A0A1D3L3G9</accession>
<dbReference type="PATRIC" id="fig|129848.4.peg.1605"/>
<comment type="catalytic activity">
    <reaction evidence="8 9">
        <text>nicotinate beta-D-ribonucleotide + CO2 + diphosphate = quinolinate + 5-phospho-alpha-D-ribose 1-diphosphate + 2 H(+)</text>
        <dbReference type="Rhea" id="RHEA:12733"/>
        <dbReference type="ChEBI" id="CHEBI:15378"/>
        <dbReference type="ChEBI" id="CHEBI:16526"/>
        <dbReference type="ChEBI" id="CHEBI:29959"/>
        <dbReference type="ChEBI" id="CHEBI:33019"/>
        <dbReference type="ChEBI" id="CHEBI:57502"/>
        <dbReference type="ChEBI" id="CHEBI:58017"/>
        <dbReference type="EC" id="2.4.2.19"/>
    </reaction>
</comment>
<dbReference type="InterPro" id="IPR037128">
    <property type="entry name" value="Quinolinate_PRibosylTase_N_sf"/>
</dbReference>
<dbReference type="SUPFAM" id="SSF54675">
    <property type="entry name" value="Nicotinate/Quinolinate PRTase N-terminal domain-like"/>
    <property type="match status" value="1"/>
</dbReference>
<evidence type="ECO:0000259" key="11">
    <source>
        <dbReference type="Pfam" id="PF02749"/>
    </source>
</evidence>
<keyword evidence="6 9" id="KW-0328">Glycosyltransferase</keyword>
<protein>
    <recommendedName>
        <fullName evidence="9">Nicotinate-nucleotide pyrophosphorylase [carboxylating]</fullName>
        <ecNumber evidence="9">2.4.2.19</ecNumber>
    </recommendedName>
    <alternativeName>
        <fullName evidence="9">Quinolinate phosphoribosyltransferase [decarboxylating]</fullName>
    </alternativeName>
</protein>
<keyword evidence="7 9" id="KW-0808">Transferase</keyword>
<dbReference type="PANTHER" id="PTHR32179">
    <property type="entry name" value="NICOTINATE-NUCLEOTIDE PYROPHOSPHORYLASE [CARBOXYLATING]"/>
    <property type="match status" value="1"/>
</dbReference>
<dbReference type="GO" id="GO:0005737">
    <property type="term" value="C:cytoplasm"/>
    <property type="evidence" value="ECO:0007669"/>
    <property type="project" value="TreeGrafter"/>
</dbReference>
<feature type="domain" description="Quinolinate phosphoribosyl transferase C-terminal" evidence="10">
    <location>
        <begin position="102"/>
        <end position="274"/>
    </location>
</feature>
<name>A0A1D3L3G9_9EURY</name>
<dbReference type="InterPro" id="IPR013785">
    <property type="entry name" value="Aldolase_TIM"/>
</dbReference>
<dbReference type="EMBL" id="LT607756">
    <property type="protein sequence ID" value="SCG86127.1"/>
    <property type="molecule type" value="Genomic_DNA"/>
</dbReference>
<evidence type="ECO:0000256" key="5">
    <source>
        <dbReference type="ARBA" id="ARBA00022642"/>
    </source>
</evidence>
<evidence type="ECO:0000259" key="10">
    <source>
        <dbReference type="Pfam" id="PF01729"/>
    </source>
</evidence>
<dbReference type="FunFam" id="3.20.20.70:FF:000030">
    <property type="entry name" value="Nicotinate-nucleotide pyrophosphorylase, carboxylating"/>
    <property type="match status" value="1"/>
</dbReference>
<dbReference type="Pfam" id="PF01729">
    <property type="entry name" value="QRPTase_C"/>
    <property type="match status" value="1"/>
</dbReference>
<dbReference type="STRING" id="118062.MCBB_1572"/>
<keyword evidence="13" id="KW-1185">Reference proteome</keyword>
<dbReference type="GeneID" id="30412411"/>
<evidence type="ECO:0000256" key="4">
    <source>
        <dbReference type="ARBA" id="ARBA00011218"/>
    </source>
</evidence>
<dbReference type="FunFam" id="3.90.1170.20:FF:000001">
    <property type="entry name" value="Nicotinate-nucleotide diphosphorylase (Carboxylating)"/>
    <property type="match status" value="1"/>
</dbReference>
<keyword evidence="5 9" id="KW-0662">Pyridine nucleotide biosynthesis</keyword>
<comment type="similarity">
    <text evidence="3 9">Belongs to the NadC/ModD family.</text>
</comment>
<dbReference type="GO" id="GO:0004514">
    <property type="term" value="F:nicotinate-nucleotide diphosphorylase (carboxylating) activity"/>
    <property type="evidence" value="ECO:0007669"/>
    <property type="project" value="UniProtKB-EC"/>
</dbReference>
<evidence type="ECO:0000256" key="9">
    <source>
        <dbReference type="PIRNR" id="PIRNR006250"/>
    </source>
</evidence>
<dbReference type="SUPFAM" id="SSF51690">
    <property type="entry name" value="Nicotinate/Quinolinate PRTase C-terminal domain-like"/>
    <property type="match status" value="1"/>
</dbReference>
<evidence type="ECO:0000256" key="3">
    <source>
        <dbReference type="ARBA" id="ARBA00009400"/>
    </source>
</evidence>
<dbReference type="Proteomes" id="UP000094707">
    <property type="component" value="Chromosome I"/>
</dbReference>
<evidence type="ECO:0000256" key="6">
    <source>
        <dbReference type="ARBA" id="ARBA00022676"/>
    </source>
</evidence>
<dbReference type="InterPro" id="IPR002638">
    <property type="entry name" value="Quinolinate_PRibosylTrfase_C"/>
</dbReference>
<dbReference type="InterPro" id="IPR027277">
    <property type="entry name" value="NadC/ModD"/>
</dbReference>
<dbReference type="PANTHER" id="PTHR32179:SF3">
    <property type="entry name" value="NICOTINATE-NUCLEOTIDE PYROPHOSPHORYLASE [CARBOXYLATING]"/>
    <property type="match status" value="1"/>
</dbReference>
<reference evidence="12 13" key="1">
    <citation type="submission" date="2016-08" db="EMBL/GenBank/DDBJ databases">
        <authorList>
            <person name="Seilhamer J.J."/>
        </authorList>
    </citation>
    <scope>NUCLEOTIDE SEQUENCE [LARGE SCALE GENOMIC DNA]</scope>
    <source>
        <strain evidence="12">Buetzberg</strain>
    </source>
</reference>